<keyword evidence="1" id="KW-0805">Transcription regulation</keyword>
<dbReference type="SMART" id="SM00866">
    <property type="entry name" value="UTRA"/>
    <property type="match status" value="1"/>
</dbReference>
<dbReference type="SUPFAM" id="SSF64288">
    <property type="entry name" value="Chorismate lyase-like"/>
    <property type="match status" value="1"/>
</dbReference>
<protein>
    <recommendedName>
        <fullName evidence="4">HTH gntR-type domain-containing protein</fullName>
    </recommendedName>
</protein>
<organism evidence="5 6">
    <name type="scientific">Agromyces mediolanus</name>
    <name type="common">Corynebacterium mediolanum</name>
    <dbReference type="NCBI Taxonomy" id="41986"/>
    <lineage>
        <taxon>Bacteria</taxon>
        <taxon>Bacillati</taxon>
        <taxon>Actinomycetota</taxon>
        <taxon>Actinomycetes</taxon>
        <taxon>Micrococcales</taxon>
        <taxon>Microbacteriaceae</taxon>
        <taxon>Agromyces</taxon>
    </lineage>
</organism>
<gene>
    <name evidence="5" type="ORF">GCM10010196_25300</name>
</gene>
<reference evidence="5" key="1">
    <citation type="journal article" date="2014" name="Int. J. Syst. Evol. Microbiol.">
        <title>Complete genome sequence of Corynebacterium casei LMG S-19264T (=DSM 44701T), isolated from a smear-ripened cheese.</title>
        <authorList>
            <consortium name="US DOE Joint Genome Institute (JGI-PGF)"/>
            <person name="Walter F."/>
            <person name="Albersmeier A."/>
            <person name="Kalinowski J."/>
            <person name="Ruckert C."/>
        </authorList>
    </citation>
    <scope>NUCLEOTIDE SEQUENCE</scope>
    <source>
        <strain evidence="5">JCM 3346</strain>
    </source>
</reference>
<dbReference type="PROSITE" id="PS50949">
    <property type="entry name" value="HTH_GNTR"/>
    <property type="match status" value="1"/>
</dbReference>
<dbReference type="PRINTS" id="PR00035">
    <property type="entry name" value="HTHGNTR"/>
</dbReference>
<keyword evidence="3" id="KW-0804">Transcription</keyword>
<dbReference type="RefSeq" id="WP_189085703.1">
    <property type="nucleotide sequence ID" value="NZ_BMRJ01000002.1"/>
</dbReference>
<dbReference type="InterPro" id="IPR000524">
    <property type="entry name" value="Tscrpt_reg_HTH_GntR"/>
</dbReference>
<dbReference type="GO" id="GO:0003700">
    <property type="term" value="F:DNA-binding transcription factor activity"/>
    <property type="evidence" value="ECO:0007669"/>
    <property type="project" value="InterPro"/>
</dbReference>
<evidence type="ECO:0000313" key="6">
    <source>
        <dbReference type="Proteomes" id="UP000610303"/>
    </source>
</evidence>
<dbReference type="InterPro" id="IPR011663">
    <property type="entry name" value="UTRA"/>
</dbReference>
<evidence type="ECO:0000256" key="2">
    <source>
        <dbReference type="ARBA" id="ARBA00023125"/>
    </source>
</evidence>
<dbReference type="Pfam" id="PF07702">
    <property type="entry name" value="UTRA"/>
    <property type="match status" value="1"/>
</dbReference>
<comment type="caution">
    <text evidence="5">The sequence shown here is derived from an EMBL/GenBank/DDBJ whole genome shotgun (WGS) entry which is preliminary data.</text>
</comment>
<dbReference type="SUPFAM" id="SSF46785">
    <property type="entry name" value="Winged helix' DNA-binding domain"/>
    <property type="match status" value="1"/>
</dbReference>
<dbReference type="CDD" id="cd07377">
    <property type="entry name" value="WHTH_GntR"/>
    <property type="match status" value="1"/>
</dbReference>
<dbReference type="GO" id="GO:0003677">
    <property type="term" value="F:DNA binding"/>
    <property type="evidence" value="ECO:0007669"/>
    <property type="project" value="UniProtKB-KW"/>
</dbReference>
<feature type="domain" description="HTH gntR-type" evidence="4">
    <location>
        <begin position="16"/>
        <end position="84"/>
    </location>
</feature>
<dbReference type="InterPro" id="IPR036390">
    <property type="entry name" value="WH_DNA-bd_sf"/>
</dbReference>
<evidence type="ECO:0000313" key="5">
    <source>
        <dbReference type="EMBL" id="GGR30189.1"/>
    </source>
</evidence>
<dbReference type="Proteomes" id="UP000610303">
    <property type="component" value="Unassembled WGS sequence"/>
</dbReference>
<dbReference type="GO" id="GO:0045892">
    <property type="term" value="P:negative regulation of DNA-templated transcription"/>
    <property type="evidence" value="ECO:0007669"/>
    <property type="project" value="TreeGrafter"/>
</dbReference>
<dbReference type="PANTHER" id="PTHR44846">
    <property type="entry name" value="MANNOSYL-D-GLYCERATE TRANSPORT/METABOLISM SYSTEM REPRESSOR MNGR-RELATED"/>
    <property type="match status" value="1"/>
</dbReference>
<keyword evidence="2" id="KW-0238">DNA-binding</keyword>
<name>A0A918CLA2_AGRME</name>
<reference evidence="5" key="2">
    <citation type="submission" date="2020-09" db="EMBL/GenBank/DDBJ databases">
        <authorList>
            <person name="Sun Q."/>
            <person name="Ohkuma M."/>
        </authorList>
    </citation>
    <scope>NUCLEOTIDE SEQUENCE</scope>
    <source>
        <strain evidence="5">JCM 3346</strain>
    </source>
</reference>
<sequence length="259" mass="27681">MGTSYLEQPLLTSPGQPLRVAVYSRIAHGIRTGVFPLGTALPRETELGTALGVSRTVVREALMLLEEDGLISTRRGVGRFVADAVPHAGLEEFRPLELVLAEPGVTIELRHVELTQQTATDFVSTYLQLADDARFWFREAIASRNGEPIAVVQEYLPVGDDRAGFGAAVEAALPDIDEARSTVLMRIIDRTGLAFVTGVCRIGVSVAGATRAKQLELKAADPVMLLTQTADLDGRPAYLAKVIVAPSVGHLAVRQSSGG</sequence>
<evidence type="ECO:0000256" key="1">
    <source>
        <dbReference type="ARBA" id="ARBA00023015"/>
    </source>
</evidence>
<dbReference type="InterPro" id="IPR050679">
    <property type="entry name" value="Bact_HTH_transcr_reg"/>
</dbReference>
<proteinExistence type="predicted"/>
<evidence type="ECO:0000256" key="3">
    <source>
        <dbReference type="ARBA" id="ARBA00023163"/>
    </source>
</evidence>
<dbReference type="InterPro" id="IPR036388">
    <property type="entry name" value="WH-like_DNA-bd_sf"/>
</dbReference>
<dbReference type="SMART" id="SM00345">
    <property type="entry name" value="HTH_GNTR"/>
    <property type="match status" value="1"/>
</dbReference>
<dbReference type="Pfam" id="PF00392">
    <property type="entry name" value="GntR"/>
    <property type="match status" value="1"/>
</dbReference>
<evidence type="ECO:0000259" key="4">
    <source>
        <dbReference type="PROSITE" id="PS50949"/>
    </source>
</evidence>
<dbReference type="AlphaFoldDB" id="A0A918CLA2"/>
<dbReference type="InterPro" id="IPR028978">
    <property type="entry name" value="Chorismate_lyase_/UTRA_dom_sf"/>
</dbReference>
<dbReference type="PANTHER" id="PTHR44846:SF1">
    <property type="entry name" value="MANNOSYL-D-GLYCERATE TRANSPORT_METABOLISM SYSTEM REPRESSOR MNGR-RELATED"/>
    <property type="match status" value="1"/>
</dbReference>
<dbReference type="EMBL" id="BMRJ01000002">
    <property type="protein sequence ID" value="GGR30189.1"/>
    <property type="molecule type" value="Genomic_DNA"/>
</dbReference>
<dbReference type="Gene3D" id="3.40.1410.10">
    <property type="entry name" value="Chorismate lyase-like"/>
    <property type="match status" value="1"/>
</dbReference>
<dbReference type="Gene3D" id="1.10.10.10">
    <property type="entry name" value="Winged helix-like DNA-binding domain superfamily/Winged helix DNA-binding domain"/>
    <property type="match status" value="1"/>
</dbReference>
<keyword evidence="6" id="KW-1185">Reference proteome</keyword>
<accession>A0A918CLA2</accession>